<dbReference type="Gene3D" id="2.30.29.30">
    <property type="entry name" value="Pleckstrin-homology domain (PH domain)/Phosphotyrosine-binding domain (PTB)"/>
    <property type="match status" value="2"/>
</dbReference>
<feature type="domain" description="PH" evidence="2">
    <location>
        <begin position="2006"/>
        <end position="2116"/>
    </location>
</feature>
<feature type="compositionally biased region" description="Polar residues" evidence="1">
    <location>
        <begin position="1332"/>
        <end position="1354"/>
    </location>
</feature>
<feature type="region of interest" description="Disordered" evidence="1">
    <location>
        <begin position="1244"/>
        <end position="1292"/>
    </location>
</feature>
<dbReference type="Proteomes" id="UP000015104">
    <property type="component" value="Unassembled WGS sequence"/>
</dbReference>
<dbReference type="PANTHER" id="PTHR47644:SF1">
    <property type="entry name" value="PDZ DOMAIN-CONTAINING PROTEIN"/>
    <property type="match status" value="1"/>
</dbReference>
<feature type="domain" description="PH" evidence="2">
    <location>
        <begin position="2141"/>
        <end position="2238"/>
    </location>
</feature>
<feature type="compositionally biased region" description="Low complexity" evidence="1">
    <location>
        <begin position="1395"/>
        <end position="1409"/>
    </location>
</feature>
<dbReference type="PANTHER" id="PTHR47644">
    <property type="entry name" value="AGAP008221-PA"/>
    <property type="match status" value="1"/>
</dbReference>
<feature type="compositionally biased region" description="Polar residues" evidence="1">
    <location>
        <begin position="329"/>
        <end position="370"/>
    </location>
</feature>
<feature type="region of interest" description="Disordered" evidence="1">
    <location>
        <begin position="781"/>
        <end position="845"/>
    </location>
</feature>
<dbReference type="eggNOG" id="KOG3589">
    <property type="taxonomic scope" value="Eukaryota"/>
</dbReference>
<feature type="region of interest" description="Disordered" evidence="1">
    <location>
        <begin position="418"/>
        <end position="437"/>
    </location>
</feature>
<feature type="compositionally biased region" description="Basic and acidic residues" evidence="1">
    <location>
        <begin position="92"/>
        <end position="105"/>
    </location>
</feature>
<sequence>MVMKRKGTPFGGLRSKKGHPIYSREDIREQYCINRKELQVFEDNIYHQRGLFGCLSTSHLPDTNPCNKNLYLFSCMQKGKCSTDLEPEHEATFRNRVIDKSGYRNDEEDEDSDGGFKRRPKPRNLALLESRNCWTGRFTGNSSSHFRANERLPVSTSQPSEFNEGYKLNHKQGVQQNRPNLLDFKASKDSQPFSSSSSKSVDELNNSNSNGNSLSDSWAVRTGSSALRPSNPGASKVDYPIDQRDERTKHVSFDCSNLIRSNTVASGLETPCNPSSSSATPGNTHDHYHLQQQHVHHIHPTDLSSHRYSLSSALANTSTSSTSMDPFLNQLSPDPLNSKNTLLTPRSSYPASVSGANYRQSSQHSFTSNNLGTQSQERLITGSFRSIERCESIGNSSLFLVNQPNHLNCQPYFNPVSSLTQPNQQPTTPIGSKQSQVRSIRRVVMKTHATQTESSLPSGNHLTDSSPLPDYLTLSPRASGSKSPSKEDNCDAEPDAHWNRLPNKFIDHDNDYETNSSTFYESSKNFSCSSHQHRQQYSQPQVQYKTQRVHRAHAHSHHHHSYNHHQASNRRTRNDNVNENVNNIGKGNPSRSNSCLSSSSQVDSDDEDENVKNNEMVNLDGREAKGRDKVRSNYNMQVKEFILEERQSKVRTRVRMKVQRSLSTSIDDTELAKEVDWHSTPAPVQASASASIAKNGVQKECPSEAHSNELSTKLPLAQPCVIKSISIDQMNEHTNYHSLSNLDGSNTETNHISSLRDIGLYRRHSVAADFFTSPNGPVLYPPPGFEDGSSPTADCNESPALGSYEVRDGRSASSSSSSKAFVSGEGTDEGDHSLTEMDDDYDSPTLISDLSSALLTPSKQGLSKGKEKVKNVSSFKEKVSWDEKTGDANVHVDIEQANQLKEPVKRLSSESSVTNNSAISSPVKSEPFDNENEVQFLNETECFDFSSKPIVRKTSGSGSSIYNTANEESPREEDDEDEDEGGKENVVRRKGFDESEYQENDDEKEFIQPSLSSTEQNDSTLTIKSVSPSTKADGEVELNKTLFDSQTESKVLLTPIGLRVRRKSGSLSNKSGNDDKLIDLGSSDVELECTGWRKELVESPLSDSLISKGSSDQELDSETQGVNSETVTPIHEVFSSDPSSTGRDYATIVEVARIASMGSPTSTEVTIKSEEEEEEEENESENVQKFEDDKNRLEDEMELKTKRVNMNLEEKRKENNSNNPNETGQGSEESSIDTYEVTLTTITMGTGASSSTTTATSNSNDSTNAGEDSEGDPVESDNLDIFSSDNNSNNTNEKEAFSLTALGLFCRRTLSGELSTVSEVSEEISGLKSLELSGQSVSPTPGLKESSSSEGTLNNKEDEVCEEGEEDQKKDQIKQSDCVQKKVSLLELPDRTEVSSPSSFSDSTTSGSFLIDGQPESNLPDDQCESKTPTEETIEREIDSTKCDHFNENRKRVKLSEETSILGESVEEQIGEMVDDDDDDDDYSDKCKGYHLMEESEEVKSNNHQTGVHFDLLGDKSSGNNNVKEDEREEEERRMDNTGGESSQATEQDMARLEFSLTQQSSQEIDEESLSMGTHHNNKGVITGSQVHHAIEMNSYSHESPVPCKEFQENLNSTPNETNNNSNETNNVPSNANNNNNNNGDNIFPEASSGLQGSSLNKKLRFIESKKSASMGTSVDRSDVESSVKMSDEQQQPNNHHHHDNKLVSSRPTGVAKVCANNGKRPPLERRTRSLTRSPGKSLSPVPLCTHQFTCNHCGESASHGSPSTTTSSQPSPSQGSCSALSTSSHGTRKGATRSPHPYRKSATIEDMLSYRKDDDEDIGVYSDAYKSCPWFYIGHHDELRVWGQRRLDKQEQVDEACKGRDGLTESPQGDIESTPSEKGFKKHYEAVTHRMIHRKASIEMYKKILDNAFNVEKSVIVERLNGEFGFRIHGSRPVVVSAIERGTPAESCGLEVGDIVVSVNDMNVLDASHSEVVRLAHAGSETLKLELVRTCQKLKSALKELKDDDEIFSGYLNRKSPSLMSSNVSNESLCWKKRWFVLRPDYCLYWYNQPKTIDPLGVINLQNCTITLIPPSTVNHCENRYLLRIDKMDGPSNYLSTTVEENAQRWLQHLSSAANKVSRTNSYIEKTLRCIHIKPLAIKDFDCRGYLGIFGQKRKLWKQRYFVLKDACLYSYIDLSSSTALGVFYLHGCKVQSTSLAGKRNTFEIIPWDRKMKHLWLMAESEIDKKRYLHREKKENIEVRKKCFHFTHLKLHTSSKHYKLLKIFHVN</sequence>
<feature type="region of interest" description="Disordered" evidence="1">
    <location>
        <begin position="145"/>
        <end position="164"/>
    </location>
</feature>
<protein>
    <recommendedName>
        <fullName evidence="6">PDZ domain-containing protein</fullName>
    </recommendedName>
</protein>
<feature type="compositionally biased region" description="Basic and acidic residues" evidence="1">
    <location>
        <begin position="1523"/>
        <end position="1536"/>
    </location>
</feature>
<feature type="region of interest" description="Disordered" evidence="1">
    <location>
        <begin position="1331"/>
        <end position="1441"/>
    </location>
</feature>
<feature type="compositionally biased region" description="Acidic residues" evidence="1">
    <location>
        <begin position="1465"/>
        <end position="1483"/>
    </location>
</feature>
<feature type="compositionally biased region" description="Polar residues" evidence="1">
    <location>
        <begin position="449"/>
        <end position="466"/>
    </location>
</feature>
<feature type="compositionally biased region" description="Low complexity" evidence="1">
    <location>
        <begin position="1757"/>
        <end position="1780"/>
    </location>
</feature>
<feature type="compositionally biased region" description="Polar residues" evidence="1">
    <location>
        <begin position="1101"/>
        <end position="1127"/>
    </location>
</feature>
<dbReference type="Pfam" id="PF00595">
    <property type="entry name" value="PDZ"/>
    <property type="match status" value="1"/>
</dbReference>
<feature type="region of interest" description="Disordered" evidence="1">
    <location>
        <begin position="903"/>
        <end position="932"/>
    </location>
</feature>
<reference evidence="4" key="2">
    <citation type="submission" date="2015-06" db="UniProtKB">
        <authorList>
            <consortium name="EnsemblMetazoa"/>
        </authorList>
    </citation>
    <scope>IDENTIFICATION</scope>
</reference>
<feature type="region of interest" description="Disordered" evidence="1">
    <location>
        <begin position="317"/>
        <end position="370"/>
    </location>
</feature>
<accession>T1K0T3</accession>
<feature type="region of interest" description="Disordered" evidence="1">
    <location>
        <begin position="530"/>
        <end position="631"/>
    </location>
</feature>
<name>T1K0T3_TETUR</name>
<dbReference type="InterPro" id="IPR036034">
    <property type="entry name" value="PDZ_sf"/>
</dbReference>
<feature type="compositionally biased region" description="Polar residues" evidence="1">
    <location>
        <begin position="1216"/>
        <end position="1232"/>
    </location>
</feature>
<dbReference type="SMART" id="SM00228">
    <property type="entry name" value="PDZ"/>
    <property type="match status" value="1"/>
</dbReference>
<feature type="compositionally biased region" description="Polar residues" evidence="1">
    <location>
        <begin position="1281"/>
        <end position="1291"/>
    </location>
</feature>
<dbReference type="EMBL" id="CAEY01001145">
    <property type="status" value="NOT_ANNOTATED_CDS"/>
    <property type="molecule type" value="Genomic_DNA"/>
</dbReference>
<dbReference type="EnsemblMetazoa" id="tetur03g08940.1">
    <property type="protein sequence ID" value="tetur03g08940.1"/>
    <property type="gene ID" value="tetur03g08940"/>
</dbReference>
<feature type="compositionally biased region" description="Polar residues" evidence="1">
    <location>
        <begin position="909"/>
        <end position="923"/>
    </location>
</feature>
<feature type="region of interest" description="Disordered" evidence="1">
    <location>
        <begin position="1460"/>
        <end position="1483"/>
    </location>
</feature>
<dbReference type="Gene3D" id="2.30.42.10">
    <property type="match status" value="1"/>
</dbReference>
<dbReference type="STRING" id="32264.T1K0T3"/>
<feature type="region of interest" description="Disordered" evidence="1">
    <location>
        <begin position="265"/>
        <end position="286"/>
    </location>
</feature>
<dbReference type="Pfam" id="PF00169">
    <property type="entry name" value="PH"/>
    <property type="match status" value="2"/>
</dbReference>
<evidence type="ECO:0000256" key="1">
    <source>
        <dbReference type="SAM" id="MobiDB-lite"/>
    </source>
</evidence>
<feature type="domain" description="PDZ" evidence="3">
    <location>
        <begin position="1915"/>
        <end position="1992"/>
    </location>
</feature>
<feature type="compositionally biased region" description="Basic and acidic residues" evidence="1">
    <location>
        <begin position="1424"/>
        <end position="1441"/>
    </location>
</feature>
<dbReference type="SUPFAM" id="SSF50156">
    <property type="entry name" value="PDZ domain-like"/>
    <property type="match status" value="1"/>
</dbReference>
<feature type="compositionally biased region" description="Polar residues" evidence="1">
    <location>
        <begin position="272"/>
        <end position="283"/>
    </location>
</feature>
<evidence type="ECO:0008006" key="6">
    <source>
        <dbReference type="Google" id="ProtNLM"/>
    </source>
</evidence>
<organism evidence="4 5">
    <name type="scientific">Tetranychus urticae</name>
    <name type="common">Two-spotted spider mite</name>
    <dbReference type="NCBI Taxonomy" id="32264"/>
    <lineage>
        <taxon>Eukaryota</taxon>
        <taxon>Metazoa</taxon>
        <taxon>Ecdysozoa</taxon>
        <taxon>Arthropoda</taxon>
        <taxon>Chelicerata</taxon>
        <taxon>Arachnida</taxon>
        <taxon>Acari</taxon>
        <taxon>Acariformes</taxon>
        <taxon>Trombidiformes</taxon>
        <taxon>Prostigmata</taxon>
        <taxon>Eleutherengona</taxon>
        <taxon>Raphignathae</taxon>
        <taxon>Tetranychoidea</taxon>
        <taxon>Tetranychidae</taxon>
        <taxon>Tetranychus</taxon>
    </lineage>
</organism>
<feature type="compositionally biased region" description="Basic and acidic residues" evidence="1">
    <location>
        <begin position="1182"/>
        <end position="1201"/>
    </location>
</feature>
<feature type="region of interest" description="Disordered" evidence="1">
    <location>
        <begin position="185"/>
        <end position="243"/>
    </location>
</feature>
<feature type="compositionally biased region" description="Acidic residues" evidence="1">
    <location>
        <begin position="994"/>
        <end position="1004"/>
    </location>
</feature>
<feature type="region of interest" description="Disordered" evidence="1">
    <location>
        <begin position="947"/>
        <end position="1032"/>
    </location>
</feature>
<feature type="compositionally biased region" description="Basic residues" evidence="1">
    <location>
        <begin position="547"/>
        <end position="571"/>
    </location>
</feature>
<feature type="compositionally biased region" description="Basic and acidic residues" evidence="1">
    <location>
        <begin position="1676"/>
        <end position="1688"/>
    </location>
</feature>
<feature type="compositionally biased region" description="Basic and acidic residues" evidence="1">
    <location>
        <begin position="484"/>
        <end position="498"/>
    </location>
</feature>
<feature type="region of interest" description="Disordered" evidence="1">
    <location>
        <begin position="1597"/>
        <end position="1653"/>
    </location>
</feature>
<dbReference type="InterPro" id="IPR011993">
    <property type="entry name" value="PH-like_dom_sf"/>
</dbReference>
<feature type="compositionally biased region" description="Basic and acidic residues" evidence="1">
    <location>
        <begin position="620"/>
        <end position="631"/>
    </location>
</feature>
<reference evidence="5" key="1">
    <citation type="submission" date="2011-08" db="EMBL/GenBank/DDBJ databases">
        <authorList>
            <person name="Rombauts S."/>
        </authorList>
    </citation>
    <scope>NUCLEOTIDE SEQUENCE</scope>
    <source>
        <strain evidence="5">London</strain>
    </source>
</reference>
<feature type="region of interest" description="Disordered" evidence="1">
    <location>
        <begin position="1756"/>
        <end position="1801"/>
    </location>
</feature>
<proteinExistence type="predicted"/>
<feature type="region of interest" description="Disordered" evidence="1">
    <location>
        <begin position="92"/>
        <end position="122"/>
    </location>
</feature>
<feature type="compositionally biased region" description="Low complexity" evidence="1">
    <location>
        <begin position="189"/>
        <end position="217"/>
    </location>
</feature>
<dbReference type="InterPro" id="IPR001849">
    <property type="entry name" value="PH_domain"/>
</dbReference>
<feature type="compositionally biased region" description="Basic and acidic residues" evidence="1">
    <location>
        <begin position="982"/>
        <end position="993"/>
    </location>
</feature>
<evidence type="ECO:0000313" key="5">
    <source>
        <dbReference type="Proteomes" id="UP000015104"/>
    </source>
</evidence>
<feature type="compositionally biased region" description="Low complexity" evidence="1">
    <location>
        <begin position="1609"/>
        <end position="1639"/>
    </location>
</feature>
<dbReference type="SMART" id="SM00233">
    <property type="entry name" value="PH"/>
    <property type="match status" value="2"/>
</dbReference>
<feature type="compositionally biased region" description="Polar residues" evidence="1">
    <location>
        <begin position="1866"/>
        <end position="1877"/>
    </location>
</feature>
<feature type="compositionally biased region" description="Low complexity" evidence="1">
    <location>
        <begin position="590"/>
        <end position="602"/>
    </location>
</feature>
<feature type="compositionally biased region" description="Acidic residues" evidence="1">
    <location>
        <begin position="970"/>
        <end position="981"/>
    </location>
</feature>
<feature type="compositionally biased region" description="Acidic residues" evidence="1">
    <location>
        <begin position="1170"/>
        <end position="1180"/>
    </location>
</feature>
<evidence type="ECO:0000313" key="4">
    <source>
        <dbReference type="EnsemblMetazoa" id="tetur03g08940.1"/>
    </source>
</evidence>
<evidence type="ECO:0000259" key="3">
    <source>
        <dbReference type="PROSITE" id="PS50106"/>
    </source>
</evidence>
<feature type="compositionally biased region" description="Acidic residues" evidence="1">
    <location>
        <begin position="1267"/>
        <end position="1278"/>
    </location>
</feature>
<feature type="compositionally biased region" description="Polar residues" evidence="1">
    <location>
        <begin position="530"/>
        <end position="546"/>
    </location>
</feature>
<dbReference type="HOGENOM" id="CLU_230481_0_0_1"/>
<dbReference type="PROSITE" id="PS50003">
    <property type="entry name" value="PH_DOMAIN"/>
    <property type="match status" value="2"/>
</dbReference>
<feature type="region of interest" description="Disordered" evidence="1">
    <location>
        <begin position="1667"/>
        <end position="1739"/>
    </location>
</feature>
<dbReference type="InterPro" id="IPR001478">
    <property type="entry name" value="PDZ"/>
</dbReference>
<feature type="compositionally biased region" description="Basic residues" evidence="1">
    <location>
        <begin position="1787"/>
        <end position="1800"/>
    </location>
</feature>
<feature type="compositionally biased region" description="Polar residues" evidence="1">
    <location>
        <begin position="954"/>
        <end position="967"/>
    </location>
</feature>
<evidence type="ECO:0000259" key="2">
    <source>
        <dbReference type="PROSITE" id="PS50003"/>
    </source>
</evidence>
<feature type="region of interest" description="Disordered" evidence="1">
    <location>
        <begin position="1510"/>
        <end position="1547"/>
    </location>
</feature>
<feature type="compositionally biased region" description="Polar residues" evidence="1">
    <location>
        <begin position="1009"/>
        <end position="1030"/>
    </location>
</feature>
<feature type="region of interest" description="Disordered" evidence="1">
    <location>
        <begin position="1857"/>
        <end position="1879"/>
    </location>
</feature>
<feature type="compositionally biased region" description="Low complexity" evidence="1">
    <location>
        <begin position="1244"/>
        <end position="1266"/>
    </location>
</feature>
<keyword evidence="5" id="KW-1185">Reference proteome</keyword>
<feature type="region of interest" description="Disordered" evidence="1">
    <location>
        <begin position="449"/>
        <end position="509"/>
    </location>
</feature>
<dbReference type="SUPFAM" id="SSF50729">
    <property type="entry name" value="PH domain-like"/>
    <property type="match status" value="2"/>
</dbReference>
<feature type="region of interest" description="Disordered" evidence="1">
    <location>
        <begin position="1100"/>
        <end position="1232"/>
    </location>
</feature>
<dbReference type="PROSITE" id="PS50106">
    <property type="entry name" value="PDZ"/>
    <property type="match status" value="1"/>
</dbReference>